<evidence type="ECO:0000313" key="3">
    <source>
        <dbReference type="Proteomes" id="UP000649617"/>
    </source>
</evidence>
<reference evidence="2" key="1">
    <citation type="submission" date="2021-02" db="EMBL/GenBank/DDBJ databases">
        <authorList>
            <person name="Dougan E. K."/>
            <person name="Rhodes N."/>
            <person name="Thang M."/>
            <person name="Chan C."/>
        </authorList>
    </citation>
    <scope>NUCLEOTIDE SEQUENCE</scope>
</reference>
<dbReference type="AlphaFoldDB" id="A0A812R414"/>
<accession>A0A812R414</accession>
<sequence>MQADKKPDPETKEERKKRLHRRNMRYYRSLASPNCPKEIANLAVKCKGNSAQRSYLFENWILCDGNWGKSSLLAKLRSRNRNSKRGLRKWMTRAEMVQKWNESVTKCIIEAKESDEERARTEIRKHPECPQNKEMIQYLCLAEDTEEKVDEEELENVLEVSLGNSSESGSAESSSGREKEKKQKKKKAGKKKGKSPKKVKAKAKGKAKAAPKKTNPSAQEFIHDHAVRMPNPNVYMFN</sequence>
<feature type="region of interest" description="Disordered" evidence="1">
    <location>
        <begin position="1"/>
        <end position="22"/>
    </location>
</feature>
<dbReference type="Proteomes" id="UP000649617">
    <property type="component" value="Unassembled WGS sequence"/>
</dbReference>
<organism evidence="2 3">
    <name type="scientific">Symbiodinium pilosum</name>
    <name type="common">Dinoflagellate</name>
    <dbReference type="NCBI Taxonomy" id="2952"/>
    <lineage>
        <taxon>Eukaryota</taxon>
        <taxon>Sar</taxon>
        <taxon>Alveolata</taxon>
        <taxon>Dinophyceae</taxon>
        <taxon>Suessiales</taxon>
        <taxon>Symbiodiniaceae</taxon>
        <taxon>Symbiodinium</taxon>
    </lineage>
</organism>
<evidence type="ECO:0000256" key="1">
    <source>
        <dbReference type="SAM" id="MobiDB-lite"/>
    </source>
</evidence>
<feature type="compositionally biased region" description="Low complexity" evidence="1">
    <location>
        <begin position="159"/>
        <end position="174"/>
    </location>
</feature>
<feature type="compositionally biased region" description="Basic residues" evidence="1">
    <location>
        <begin position="182"/>
        <end position="211"/>
    </location>
</feature>
<comment type="caution">
    <text evidence="2">The sequence shown here is derived from an EMBL/GenBank/DDBJ whole genome shotgun (WGS) entry which is preliminary data.</text>
</comment>
<feature type="compositionally biased region" description="Basic and acidic residues" evidence="1">
    <location>
        <begin position="1"/>
        <end position="16"/>
    </location>
</feature>
<protein>
    <submittedName>
        <fullName evidence="2">Uncharacterized protein</fullName>
    </submittedName>
</protein>
<proteinExistence type="predicted"/>
<evidence type="ECO:0000313" key="2">
    <source>
        <dbReference type="EMBL" id="CAE7419978.1"/>
    </source>
</evidence>
<keyword evidence="3" id="KW-1185">Reference proteome</keyword>
<name>A0A812R414_SYMPI</name>
<feature type="region of interest" description="Disordered" evidence="1">
    <location>
        <begin position="159"/>
        <end position="238"/>
    </location>
</feature>
<gene>
    <name evidence="2" type="ORF">SPIL2461_LOCUS10331</name>
</gene>
<dbReference type="OrthoDB" id="441367at2759"/>
<dbReference type="EMBL" id="CAJNIZ010019025">
    <property type="protein sequence ID" value="CAE7419978.1"/>
    <property type="molecule type" value="Genomic_DNA"/>
</dbReference>